<dbReference type="EMBL" id="OBMM01000009">
    <property type="protein sequence ID" value="SOC30322.1"/>
    <property type="molecule type" value="Genomic_DNA"/>
</dbReference>
<name>A0A285TXC4_9PROT</name>
<protein>
    <submittedName>
        <fullName evidence="1">Uncharacterized protein</fullName>
    </submittedName>
</protein>
<reference evidence="1 3" key="1">
    <citation type="submission" date="2017-08" db="EMBL/GenBank/DDBJ databases">
        <authorList>
            <person name="de Groot N.N."/>
        </authorList>
    </citation>
    <scope>NUCLEOTIDE SEQUENCE [LARGE SCALE GENOMIC DNA]</scope>
    <source>
        <strain evidence="1 3">USBA 78</strain>
    </source>
</reference>
<proteinExistence type="predicted"/>
<gene>
    <name evidence="1" type="ORF">SAMN05428964_1093</name>
    <name evidence="2" type="ORF">SAMN05428964_11140</name>
</gene>
<sequence length="193" mass="20764">MIKPLTVFHGSVSIGFEPGESLEGLFNDELIGKGGDANSALGLHTSFSRWVAIEYAQNLGRITQRLPVVYEISVPVNRITCLLGTSEYLGMVDGESVLTHADFSAIRSSMIEAGIDAVVVEGCEDIDPCVLLQPSRCSVISRYTADMMTSRLESGEIAEESILPNGIEWVTGGDFLTPEELMSNRLVAAPAPN</sequence>
<evidence type="ECO:0000313" key="2">
    <source>
        <dbReference type="EMBL" id="SOC30973.1"/>
    </source>
</evidence>
<dbReference type="EMBL" id="OBMM01000011">
    <property type="protein sequence ID" value="SOC30973.1"/>
    <property type="molecule type" value="Genomic_DNA"/>
</dbReference>
<evidence type="ECO:0000313" key="3">
    <source>
        <dbReference type="Proteomes" id="UP000219068"/>
    </source>
</evidence>
<evidence type="ECO:0000313" key="1">
    <source>
        <dbReference type="EMBL" id="SOC30322.1"/>
    </source>
</evidence>
<accession>A0A285TXC4</accession>
<organism evidence="1 3">
    <name type="scientific">Thalassospira xiamenensis</name>
    <dbReference type="NCBI Taxonomy" id="220697"/>
    <lineage>
        <taxon>Bacteria</taxon>
        <taxon>Pseudomonadati</taxon>
        <taxon>Pseudomonadota</taxon>
        <taxon>Alphaproteobacteria</taxon>
        <taxon>Rhodospirillales</taxon>
        <taxon>Thalassospiraceae</taxon>
        <taxon>Thalassospira</taxon>
    </lineage>
</organism>
<dbReference type="Proteomes" id="UP000219068">
    <property type="component" value="Unassembled WGS sequence"/>
</dbReference>
<dbReference type="AlphaFoldDB" id="A0A285TXC4"/>
<dbReference type="RefSeq" id="WP_142994611.1">
    <property type="nucleotide sequence ID" value="NZ_OBMM01000009.1"/>
</dbReference>